<gene>
    <name evidence="4" type="ORF">ACFQMA_09675</name>
</gene>
<evidence type="ECO:0000313" key="4">
    <source>
        <dbReference type="EMBL" id="MFC7140101.1"/>
    </source>
</evidence>
<feature type="domain" description="DUF7282" evidence="3">
    <location>
        <begin position="34"/>
        <end position="129"/>
    </location>
</feature>
<evidence type="ECO:0000256" key="2">
    <source>
        <dbReference type="SAM" id="Phobius"/>
    </source>
</evidence>
<feature type="compositionally biased region" description="Low complexity" evidence="1">
    <location>
        <begin position="275"/>
        <end position="316"/>
    </location>
</feature>
<dbReference type="EMBL" id="JBHTAS010000001">
    <property type="protein sequence ID" value="MFC7140101.1"/>
    <property type="molecule type" value="Genomic_DNA"/>
</dbReference>
<keyword evidence="2" id="KW-0472">Membrane</keyword>
<dbReference type="AlphaFoldDB" id="A0ABD5XZM8"/>
<keyword evidence="2" id="KW-0812">Transmembrane</keyword>
<dbReference type="InterPro" id="IPR055706">
    <property type="entry name" value="Slg1/2_DUF7282"/>
</dbReference>
<evidence type="ECO:0000256" key="1">
    <source>
        <dbReference type="SAM" id="MobiDB-lite"/>
    </source>
</evidence>
<comment type="caution">
    <text evidence="4">The sequence shown here is derived from an EMBL/GenBank/DDBJ whole genome shotgun (WGS) entry which is preliminary data.</text>
</comment>
<feature type="domain" description="DUF7282" evidence="3">
    <location>
        <begin position="159"/>
        <end position="251"/>
    </location>
</feature>
<sequence length="345" mass="34998">MLGNASRRVAAVLVLAVVLATPVAVATVSAHGDHVAADSQMTGDGTVVVETVSALTPGFVVLRADDGGTPGESLGHTYVGRTPDMTYMSSVPVSVDESAWAEWSGNRTVWAVLHDDMDGNGEFDAGTDTSAAIRSAAAQTKITVRKSDSAEARVLGARFDPQPVGDGTLTVRRVDLPASGHVSVRPVGTNETIGSQSLAAGSHENVTVELDESYVADQSRDFRVHVVAHRDDGDGSFGPEDPPITAGDRTVGTYLVVSPDAETDDGPVINTPTVTTAPGGSATPSASATASATASDPATTDPAGESTSSETDAATGTAADGPGFGVALAVLVVVLSLVAARSHRR</sequence>
<dbReference type="Pfam" id="PF23951">
    <property type="entry name" value="DUF7282"/>
    <property type="match status" value="2"/>
</dbReference>
<name>A0ABD5XZM8_9EURY</name>
<dbReference type="Proteomes" id="UP001596432">
    <property type="component" value="Unassembled WGS sequence"/>
</dbReference>
<dbReference type="RefSeq" id="WP_274325668.1">
    <property type="nucleotide sequence ID" value="NZ_CP118158.1"/>
</dbReference>
<organism evidence="4 5">
    <name type="scientific">Halosimplex aquaticum</name>
    <dbReference type="NCBI Taxonomy" id="3026162"/>
    <lineage>
        <taxon>Archaea</taxon>
        <taxon>Methanobacteriati</taxon>
        <taxon>Methanobacteriota</taxon>
        <taxon>Stenosarchaea group</taxon>
        <taxon>Halobacteria</taxon>
        <taxon>Halobacteriales</taxon>
        <taxon>Haloarculaceae</taxon>
        <taxon>Halosimplex</taxon>
    </lineage>
</organism>
<protein>
    <recommendedName>
        <fullName evidence="3">DUF7282 domain-containing protein</fullName>
    </recommendedName>
</protein>
<accession>A0ABD5XZM8</accession>
<proteinExistence type="predicted"/>
<keyword evidence="5" id="KW-1185">Reference proteome</keyword>
<dbReference type="GeneID" id="78820376"/>
<feature type="region of interest" description="Disordered" evidence="1">
    <location>
        <begin position="259"/>
        <end position="316"/>
    </location>
</feature>
<keyword evidence="2" id="KW-1133">Transmembrane helix</keyword>
<feature type="region of interest" description="Disordered" evidence="1">
    <location>
        <begin position="230"/>
        <end position="249"/>
    </location>
</feature>
<evidence type="ECO:0000259" key="3">
    <source>
        <dbReference type="Pfam" id="PF23951"/>
    </source>
</evidence>
<evidence type="ECO:0000313" key="5">
    <source>
        <dbReference type="Proteomes" id="UP001596432"/>
    </source>
</evidence>
<feature type="transmembrane region" description="Helical" evidence="2">
    <location>
        <begin position="321"/>
        <end position="340"/>
    </location>
</feature>
<reference evidence="4 5" key="1">
    <citation type="journal article" date="2019" name="Int. J. Syst. Evol. Microbiol.">
        <title>The Global Catalogue of Microorganisms (GCM) 10K type strain sequencing project: providing services to taxonomists for standard genome sequencing and annotation.</title>
        <authorList>
            <consortium name="The Broad Institute Genomics Platform"/>
            <consortium name="The Broad Institute Genome Sequencing Center for Infectious Disease"/>
            <person name="Wu L."/>
            <person name="Ma J."/>
        </authorList>
    </citation>
    <scope>NUCLEOTIDE SEQUENCE [LARGE SCALE GENOMIC DNA]</scope>
    <source>
        <strain evidence="4 5">XZYJT29</strain>
    </source>
</reference>